<evidence type="ECO:0000313" key="2">
    <source>
        <dbReference type="EMBL" id="DAD17763.1"/>
    </source>
</evidence>
<gene>
    <name evidence="2" type="ORF">HUJ06_019226</name>
    <name evidence="3" type="ORF">HUJ06_026599</name>
</gene>
<comment type="caution">
    <text evidence="2">The sequence shown here is derived from an EMBL/GenBank/DDBJ whole genome shotgun (WGS) entry which is preliminary data.</text>
</comment>
<accession>A0A822XDM2</accession>
<dbReference type="EMBL" id="DUZY01000001">
    <property type="protein sequence ID" value="DAD17763.1"/>
    <property type="molecule type" value="Genomic_DNA"/>
</dbReference>
<proteinExistence type="predicted"/>
<dbReference type="GO" id="GO:0035514">
    <property type="term" value="F:DNA demethylase activity"/>
    <property type="evidence" value="ECO:0007669"/>
    <property type="project" value="InterPro"/>
</dbReference>
<name>A0A822XDM2_NELNU</name>
<keyword evidence="4" id="KW-1185">Reference proteome</keyword>
<dbReference type="PANTHER" id="PTHR46213">
    <property type="entry name" value="TRANSCRIPTIONAL ACTIVATOR DEMETER"/>
    <property type="match status" value="1"/>
</dbReference>
<sequence>MPEEKGLVISTAPIVADQTPHVRTNPVLLPPPVPSPVSGATSETYDCEPIIEVPATPEHECKEITESDIEDAFSEDPDEIQVIKLNIEEFKLNLQKYIEEN</sequence>
<dbReference type="GO" id="GO:0019104">
    <property type="term" value="F:DNA N-glycosylase activity"/>
    <property type="evidence" value="ECO:0007669"/>
    <property type="project" value="InterPro"/>
</dbReference>
<feature type="region of interest" description="Disordered" evidence="1">
    <location>
        <begin position="23"/>
        <end position="42"/>
    </location>
</feature>
<evidence type="ECO:0000313" key="3">
    <source>
        <dbReference type="EMBL" id="DAD25135.1"/>
    </source>
</evidence>
<protein>
    <submittedName>
        <fullName evidence="2">Uncharacterized protein</fullName>
    </submittedName>
</protein>
<dbReference type="Proteomes" id="UP000607653">
    <property type="component" value="Unassembled WGS sequence"/>
</dbReference>
<dbReference type="AlphaFoldDB" id="A0A822XDM2"/>
<dbReference type="PANTHER" id="PTHR46213:SF13">
    <property type="entry name" value="DEMETER-LIKE PROTEIN 2-RELATED"/>
    <property type="match status" value="1"/>
</dbReference>
<evidence type="ECO:0000256" key="1">
    <source>
        <dbReference type="SAM" id="MobiDB-lite"/>
    </source>
</evidence>
<dbReference type="EMBL" id="DUZY01000001">
    <property type="protein sequence ID" value="DAD25135.1"/>
    <property type="molecule type" value="Genomic_DNA"/>
</dbReference>
<evidence type="ECO:0000313" key="4">
    <source>
        <dbReference type="Proteomes" id="UP000607653"/>
    </source>
</evidence>
<dbReference type="InterPro" id="IPR044811">
    <property type="entry name" value="DME/ROS1"/>
</dbReference>
<dbReference type="GO" id="GO:0141166">
    <property type="term" value="P:chromosomal 5-methylcytosine DNA demethylation pathway"/>
    <property type="evidence" value="ECO:0007669"/>
    <property type="project" value="InterPro"/>
</dbReference>
<reference evidence="2 4" key="1">
    <citation type="journal article" date="2020" name="Mol. Biol. Evol.">
        <title>Distinct Expression and Methylation Patterns for Genes with Different Fates following a Single Whole-Genome Duplication in Flowering Plants.</title>
        <authorList>
            <person name="Shi T."/>
            <person name="Rahmani R.S."/>
            <person name="Gugger P.F."/>
            <person name="Wang M."/>
            <person name="Li H."/>
            <person name="Zhang Y."/>
            <person name="Li Z."/>
            <person name="Wang Q."/>
            <person name="Van de Peer Y."/>
            <person name="Marchal K."/>
            <person name="Chen J."/>
        </authorList>
    </citation>
    <scope>NUCLEOTIDE SEQUENCE [LARGE SCALE GENOMIC DNA]</scope>
    <source>
        <tissue evidence="2">Leaf</tissue>
    </source>
</reference>
<organism evidence="2 4">
    <name type="scientific">Nelumbo nucifera</name>
    <name type="common">Sacred lotus</name>
    <dbReference type="NCBI Taxonomy" id="4432"/>
    <lineage>
        <taxon>Eukaryota</taxon>
        <taxon>Viridiplantae</taxon>
        <taxon>Streptophyta</taxon>
        <taxon>Embryophyta</taxon>
        <taxon>Tracheophyta</taxon>
        <taxon>Spermatophyta</taxon>
        <taxon>Magnoliopsida</taxon>
        <taxon>Proteales</taxon>
        <taxon>Nelumbonaceae</taxon>
        <taxon>Nelumbo</taxon>
    </lineage>
</organism>